<dbReference type="Pfam" id="PF00106">
    <property type="entry name" value="adh_short"/>
    <property type="match status" value="1"/>
</dbReference>
<reference evidence="3 4" key="1">
    <citation type="journal article" date="2019" name="Emerg. Microbes Infect.">
        <title>Comprehensive subspecies identification of 175 nontuberculous mycobacteria species based on 7547 genomic profiles.</title>
        <authorList>
            <person name="Matsumoto Y."/>
            <person name="Kinjo T."/>
            <person name="Motooka D."/>
            <person name="Nabeya D."/>
            <person name="Jung N."/>
            <person name="Uechi K."/>
            <person name="Horii T."/>
            <person name="Iida T."/>
            <person name="Fujita J."/>
            <person name="Nakamura S."/>
        </authorList>
    </citation>
    <scope>NUCLEOTIDE SEQUENCE [LARGE SCALE GENOMIC DNA]</scope>
    <source>
        <strain evidence="3 4">JCM 12687</strain>
    </source>
</reference>
<dbReference type="EMBL" id="AP022606">
    <property type="protein sequence ID" value="BBZ10858.1"/>
    <property type="molecule type" value="Genomic_DNA"/>
</dbReference>
<proteinExistence type="inferred from homology"/>
<dbReference type="InterPro" id="IPR036291">
    <property type="entry name" value="NAD(P)-bd_dom_sf"/>
</dbReference>
<dbReference type="PROSITE" id="PS00061">
    <property type="entry name" value="ADH_SHORT"/>
    <property type="match status" value="1"/>
</dbReference>
<keyword evidence="4" id="KW-1185">Reference proteome</keyword>
<dbReference type="InterPro" id="IPR002347">
    <property type="entry name" value="SDR_fam"/>
</dbReference>
<dbReference type="InterPro" id="IPR020904">
    <property type="entry name" value="Sc_DH/Rdtase_CS"/>
</dbReference>
<organism evidence="3 4">
    <name type="scientific">Mycobacterium branderi</name>
    <dbReference type="NCBI Taxonomy" id="43348"/>
    <lineage>
        <taxon>Bacteria</taxon>
        <taxon>Bacillati</taxon>
        <taxon>Actinomycetota</taxon>
        <taxon>Actinomycetes</taxon>
        <taxon>Mycobacteriales</taxon>
        <taxon>Mycobacteriaceae</taxon>
        <taxon>Mycobacterium</taxon>
    </lineage>
</organism>
<protein>
    <recommendedName>
        <fullName evidence="5">SDR family NAD(P)-dependent oxidoreductase</fullName>
    </recommendedName>
</protein>
<evidence type="ECO:0000256" key="2">
    <source>
        <dbReference type="ARBA" id="ARBA00023002"/>
    </source>
</evidence>
<accession>A0ABN6B274</accession>
<dbReference type="PANTHER" id="PTHR44196:SF1">
    <property type="entry name" value="DEHYDROGENASE_REDUCTASE SDR FAMILY MEMBER 7B"/>
    <property type="match status" value="1"/>
</dbReference>
<evidence type="ECO:0008006" key="5">
    <source>
        <dbReference type="Google" id="ProtNLM"/>
    </source>
</evidence>
<dbReference type="Proteomes" id="UP000467379">
    <property type="component" value="Chromosome"/>
</dbReference>
<evidence type="ECO:0000313" key="4">
    <source>
        <dbReference type="Proteomes" id="UP000467379"/>
    </source>
</evidence>
<gene>
    <name evidence="3" type="ORF">MBRA_10530</name>
</gene>
<dbReference type="Gene3D" id="3.40.50.720">
    <property type="entry name" value="NAD(P)-binding Rossmann-like Domain"/>
    <property type="match status" value="1"/>
</dbReference>
<name>A0ABN6B274_9MYCO</name>
<dbReference type="PRINTS" id="PR00081">
    <property type="entry name" value="GDHRDH"/>
</dbReference>
<evidence type="ECO:0000313" key="3">
    <source>
        <dbReference type="EMBL" id="BBZ10858.1"/>
    </source>
</evidence>
<dbReference type="PANTHER" id="PTHR44196">
    <property type="entry name" value="DEHYDROGENASE/REDUCTASE SDR FAMILY MEMBER 7B"/>
    <property type="match status" value="1"/>
</dbReference>
<sequence length="151" mass="16617">MASSVSGKVAFVTGGASGIGLVTTAGQAGYTATKHAVVAISKTLRIEAERHGVRVSVLCPGVIRTPILTGGRYGRTEKAGLSDDEILRRWEQLRPMAPEKFAERALRAVFRDKAIIVVPAWWKTFWYLERLSPSLSMRLARVTLERIRKAP</sequence>
<keyword evidence="2" id="KW-0560">Oxidoreductase</keyword>
<dbReference type="RefSeq" id="WP_264007157.1">
    <property type="nucleotide sequence ID" value="NZ_AP022606.1"/>
</dbReference>
<dbReference type="SUPFAM" id="SSF51735">
    <property type="entry name" value="NAD(P)-binding Rossmann-fold domains"/>
    <property type="match status" value="1"/>
</dbReference>
<comment type="similarity">
    <text evidence="1">Belongs to the short-chain dehydrogenases/reductases (SDR) family.</text>
</comment>
<evidence type="ECO:0000256" key="1">
    <source>
        <dbReference type="ARBA" id="ARBA00006484"/>
    </source>
</evidence>